<comment type="caution">
    <text evidence="1">The sequence shown here is derived from an EMBL/GenBank/DDBJ whole genome shotgun (WGS) entry which is preliminary data.</text>
</comment>
<evidence type="ECO:0000313" key="1">
    <source>
        <dbReference type="EMBL" id="MBA9053303.1"/>
    </source>
</evidence>
<dbReference type="RefSeq" id="WP_260584525.1">
    <property type="nucleotide sequence ID" value="NZ_BAAAHW010000013.1"/>
</dbReference>
<reference evidence="1 2" key="1">
    <citation type="submission" date="2020-08" db="EMBL/GenBank/DDBJ databases">
        <title>Sequencing the genomes of 1000 actinobacteria strains.</title>
        <authorList>
            <person name="Klenk H.-P."/>
        </authorList>
    </citation>
    <scope>NUCLEOTIDE SEQUENCE [LARGE SCALE GENOMIC DNA]</scope>
    <source>
        <strain evidence="1 2">DSM 41827</strain>
    </source>
</reference>
<dbReference type="GeneID" id="93981018"/>
<sequence length="292" mass="32187">MAEARRELLGPGRLVLDIRDRPGPPPLRFETAADGRLLLRQGERPLLLGRSVTGSAPCCPDLHLRRADGYRSPLPPPTAARLRAPGNWPHTYARRLQEAPGTPLADGRWELALRTRFQPGIWTEDLVREWPGGSLGLYCGGGWHGVVPLRRLSAPDASRVKAYRKHAREGTLAPVLLWWVPFLDGWLILDGHDRALAALAEGGPPECVVLTRLPDEAHWRAQAADLAEDHRRSRARLAAVPAHRRKAMEQGYGDLLAELPYEPAGLPTWPLPGGARAWDALAARAVFQFPGD</sequence>
<dbReference type="EMBL" id="JACJIJ010000002">
    <property type="protein sequence ID" value="MBA9053303.1"/>
    <property type="molecule type" value="Genomic_DNA"/>
</dbReference>
<keyword evidence="2" id="KW-1185">Reference proteome</keyword>
<accession>A0A7W3NMN7</accession>
<gene>
    <name evidence="1" type="ORF">HDA42_002481</name>
</gene>
<organism evidence="1 2">
    <name type="scientific">Streptomyces murinus</name>
    <dbReference type="NCBI Taxonomy" id="33900"/>
    <lineage>
        <taxon>Bacteria</taxon>
        <taxon>Bacillati</taxon>
        <taxon>Actinomycetota</taxon>
        <taxon>Actinomycetes</taxon>
        <taxon>Kitasatosporales</taxon>
        <taxon>Streptomycetaceae</taxon>
        <taxon>Streptomyces</taxon>
    </lineage>
</organism>
<dbReference type="Proteomes" id="UP000577386">
    <property type="component" value="Unassembled WGS sequence"/>
</dbReference>
<dbReference type="AlphaFoldDB" id="A0A7W3NMN7"/>
<proteinExistence type="predicted"/>
<evidence type="ECO:0000313" key="2">
    <source>
        <dbReference type="Proteomes" id="UP000577386"/>
    </source>
</evidence>
<name>A0A7W3NMN7_STRMR</name>
<protein>
    <submittedName>
        <fullName evidence="1">Uncharacterized protein</fullName>
    </submittedName>
</protein>